<dbReference type="InterPro" id="IPR025943">
    <property type="entry name" value="Sigma_54_int_dom_ATP-bd_2"/>
</dbReference>
<dbReference type="InterPro" id="IPR058031">
    <property type="entry name" value="AAA_lid_NorR"/>
</dbReference>
<dbReference type="CDD" id="cd00009">
    <property type="entry name" value="AAA"/>
    <property type="match status" value="1"/>
</dbReference>
<dbReference type="PROSITE" id="PS50045">
    <property type="entry name" value="SIGMA54_INTERACT_4"/>
    <property type="match status" value="1"/>
</dbReference>
<dbReference type="InterPro" id="IPR025662">
    <property type="entry name" value="Sigma_54_int_dom_ATP-bd_1"/>
</dbReference>
<dbReference type="Pfam" id="PF01590">
    <property type="entry name" value="GAF"/>
    <property type="match status" value="1"/>
</dbReference>
<comment type="caution">
    <text evidence="7">The sequence shown here is derived from an EMBL/GenBank/DDBJ whole genome shotgun (WGS) entry which is preliminary data.</text>
</comment>
<dbReference type="GO" id="GO:0043565">
    <property type="term" value="F:sequence-specific DNA binding"/>
    <property type="evidence" value="ECO:0007669"/>
    <property type="project" value="InterPro"/>
</dbReference>
<dbReference type="InterPro" id="IPR009057">
    <property type="entry name" value="Homeodomain-like_sf"/>
</dbReference>
<dbReference type="Pfam" id="PF02954">
    <property type="entry name" value="HTH_8"/>
    <property type="match status" value="1"/>
</dbReference>
<keyword evidence="4" id="KW-0238">DNA-binding</keyword>
<dbReference type="Gene3D" id="1.10.8.60">
    <property type="match status" value="1"/>
</dbReference>
<dbReference type="Pfam" id="PF00158">
    <property type="entry name" value="Sigma54_activat"/>
    <property type="match status" value="1"/>
</dbReference>
<evidence type="ECO:0000313" key="7">
    <source>
        <dbReference type="EMBL" id="MCY0966189.1"/>
    </source>
</evidence>
<dbReference type="PANTHER" id="PTHR32071">
    <property type="entry name" value="TRANSCRIPTIONAL REGULATORY PROTEIN"/>
    <property type="match status" value="1"/>
</dbReference>
<dbReference type="InterPro" id="IPR003018">
    <property type="entry name" value="GAF"/>
</dbReference>
<keyword evidence="5" id="KW-0804">Transcription</keyword>
<evidence type="ECO:0000259" key="6">
    <source>
        <dbReference type="PROSITE" id="PS50045"/>
    </source>
</evidence>
<dbReference type="SUPFAM" id="SSF52540">
    <property type="entry name" value="P-loop containing nucleoside triphosphate hydrolases"/>
    <property type="match status" value="1"/>
</dbReference>
<gene>
    <name evidence="7" type="ORF">OUO13_13425</name>
</gene>
<keyword evidence="8" id="KW-1185">Reference proteome</keyword>
<evidence type="ECO:0000256" key="4">
    <source>
        <dbReference type="ARBA" id="ARBA00023125"/>
    </source>
</evidence>
<dbReference type="PANTHER" id="PTHR32071:SF77">
    <property type="entry name" value="TRANSCRIPTIONAL REGULATORY PROTEIN"/>
    <property type="match status" value="1"/>
</dbReference>
<sequence length="652" mass="71315">MWSALVESRNAATASYQQRLRQAREQFAEGGALPSGLLPDNVLRSWQRSRHSGLRPWQSRLASQRGLYPLAEAEQQLASITRPHLERLWPLLGGVGWSLFCVNRHGIILCSRSSGPHDPLSALQPGLRIQEQDIGTTAPMCTLADQQPLVLTGSQHYLSEFDDFFCTSVPLFAPDGELLGVLDLTGIGKRQPVRTLALLEQAALQIQAELFARLNGCQLLSVHTHQHDHEATEPVPALLALDDHGRLQAANSPARQLLALPDDYQQQRLSELFDSRDCQRLLELQPASAPLLARLPDGSALYIRSARTSKPGEARIAARSAALSAAQALSEKPLAVERQNPHPLGNDPHLNQQFELGCRAFAAGVPILLQGETGTGKEVFARALHQHWNAHAPFVAINCAAIPESLLEAELFGYADGAFTGGRKGGAAGRLEAAHGGTLLLDEIGDMPLAFQTRLLRVLQERSIRRLGSDISRPLDIRLVSASLRPLAQAVNQQQFREDLYYRLNGFTITLPALRQRQDFDELLLRLMADSGCELTADARQRLLQQDWPGNIRQLEQTLKLATALAGAGNPVELVHLPQLQNIAPLSPAAESNLTGVQDNRQQTPCEPTLEQATRQLIEATLAANQGNISRTARQLGCSRTTLYKKLGLASA</sequence>
<dbReference type="SUPFAM" id="SSF46689">
    <property type="entry name" value="Homeodomain-like"/>
    <property type="match status" value="1"/>
</dbReference>
<evidence type="ECO:0000313" key="8">
    <source>
        <dbReference type="Proteomes" id="UP001150830"/>
    </source>
</evidence>
<dbReference type="PROSITE" id="PS00676">
    <property type="entry name" value="SIGMA54_INTERACT_2"/>
    <property type="match status" value="1"/>
</dbReference>
<keyword evidence="2" id="KW-0067">ATP-binding</keyword>
<dbReference type="Pfam" id="PF25601">
    <property type="entry name" value="AAA_lid_14"/>
    <property type="match status" value="1"/>
</dbReference>
<dbReference type="Proteomes" id="UP001150830">
    <property type="component" value="Unassembled WGS sequence"/>
</dbReference>
<name>A0A9X3ITS3_9GAMM</name>
<dbReference type="PROSITE" id="PS00675">
    <property type="entry name" value="SIGMA54_INTERACT_1"/>
    <property type="match status" value="1"/>
</dbReference>
<dbReference type="InterPro" id="IPR002197">
    <property type="entry name" value="HTH_Fis"/>
</dbReference>
<evidence type="ECO:0000256" key="1">
    <source>
        <dbReference type="ARBA" id="ARBA00022741"/>
    </source>
</evidence>
<dbReference type="GO" id="GO:0005524">
    <property type="term" value="F:ATP binding"/>
    <property type="evidence" value="ECO:0007669"/>
    <property type="project" value="UniProtKB-KW"/>
</dbReference>
<evidence type="ECO:0000256" key="2">
    <source>
        <dbReference type="ARBA" id="ARBA00022840"/>
    </source>
</evidence>
<dbReference type="Gene3D" id="3.40.50.300">
    <property type="entry name" value="P-loop containing nucleotide triphosphate hydrolases"/>
    <property type="match status" value="1"/>
</dbReference>
<dbReference type="GO" id="GO:0006355">
    <property type="term" value="P:regulation of DNA-templated transcription"/>
    <property type="evidence" value="ECO:0007669"/>
    <property type="project" value="InterPro"/>
</dbReference>
<dbReference type="Gene3D" id="1.10.10.60">
    <property type="entry name" value="Homeodomain-like"/>
    <property type="match status" value="1"/>
</dbReference>
<keyword evidence="1" id="KW-0547">Nucleotide-binding</keyword>
<dbReference type="FunFam" id="3.40.50.300:FF:000006">
    <property type="entry name" value="DNA-binding transcriptional regulator NtrC"/>
    <property type="match status" value="1"/>
</dbReference>
<protein>
    <submittedName>
        <fullName evidence="7">Sigma-54-dependent Fis family transcriptional regulator</fullName>
    </submittedName>
</protein>
<dbReference type="EMBL" id="JAPNOA010000039">
    <property type="protein sequence ID" value="MCY0966189.1"/>
    <property type="molecule type" value="Genomic_DNA"/>
</dbReference>
<dbReference type="SMART" id="SM00382">
    <property type="entry name" value="AAA"/>
    <property type="match status" value="1"/>
</dbReference>
<dbReference type="InterPro" id="IPR003593">
    <property type="entry name" value="AAA+_ATPase"/>
</dbReference>
<dbReference type="InterPro" id="IPR029016">
    <property type="entry name" value="GAF-like_dom_sf"/>
</dbReference>
<dbReference type="Gene3D" id="3.30.450.40">
    <property type="match status" value="1"/>
</dbReference>
<reference evidence="7" key="1">
    <citation type="submission" date="2022-11" db="EMBL/GenBank/DDBJ databases">
        <title>Parathalassolutuus dongxingensis gen. nov., sp. nov., a novel member of family Oceanospirillaceae isolated from a coastal shrimp pond in Guangxi, China.</title>
        <authorList>
            <person name="Chen H."/>
        </authorList>
    </citation>
    <scope>NUCLEOTIDE SEQUENCE</scope>
    <source>
        <strain evidence="7">G-43</strain>
    </source>
</reference>
<dbReference type="PRINTS" id="PR01590">
    <property type="entry name" value="HTHFIS"/>
</dbReference>
<dbReference type="InterPro" id="IPR027417">
    <property type="entry name" value="P-loop_NTPase"/>
</dbReference>
<evidence type="ECO:0000256" key="3">
    <source>
        <dbReference type="ARBA" id="ARBA00023015"/>
    </source>
</evidence>
<dbReference type="RefSeq" id="WP_283174400.1">
    <property type="nucleotide sequence ID" value="NZ_JAPNOA010000039.1"/>
</dbReference>
<dbReference type="AlphaFoldDB" id="A0A9X3ITS3"/>
<evidence type="ECO:0000256" key="5">
    <source>
        <dbReference type="ARBA" id="ARBA00023163"/>
    </source>
</evidence>
<accession>A0A9X3ITS3</accession>
<dbReference type="InterPro" id="IPR002078">
    <property type="entry name" value="Sigma_54_int"/>
</dbReference>
<keyword evidence="3" id="KW-0805">Transcription regulation</keyword>
<organism evidence="7 8">
    <name type="scientific">Parathalassolituus penaei</name>
    <dbReference type="NCBI Taxonomy" id="2997323"/>
    <lineage>
        <taxon>Bacteria</taxon>
        <taxon>Pseudomonadati</taxon>
        <taxon>Pseudomonadota</taxon>
        <taxon>Gammaproteobacteria</taxon>
        <taxon>Oceanospirillales</taxon>
        <taxon>Oceanospirillaceae</taxon>
        <taxon>Parathalassolituus</taxon>
    </lineage>
</organism>
<feature type="domain" description="Sigma-54 factor interaction" evidence="6">
    <location>
        <begin position="343"/>
        <end position="564"/>
    </location>
</feature>
<proteinExistence type="predicted"/>